<dbReference type="Gramene" id="TVU38100">
    <property type="protein sequence ID" value="TVU38100"/>
    <property type="gene ID" value="EJB05_11452"/>
</dbReference>
<evidence type="ECO:0000313" key="2">
    <source>
        <dbReference type="Proteomes" id="UP000324897"/>
    </source>
</evidence>
<dbReference type="Pfam" id="PF07893">
    <property type="entry name" value="DUF1668"/>
    <property type="match status" value="2"/>
</dbReference>
<dbReference type="Proteomes" id="UP000324897">
    <property type="component" value="Chromosome 4"/>
</dbReference>
<protein>
    <recommendedName>
        <fullName evidence="3">DUF1618 domain-containing protein</fullName>
    </recommendedName>
</protein>
<dbReference type="PANTHER" id="PTHR33085">
    <property type="entry name" value="OS12G0113100 PROTEIN-RELATED"/>
    <property type="match status" value="1"/>
</dbReference>
<proteinExistence type="predicted"/>
<evidence type="ECO:0000313" key="1">
    <source>
        <dbReference type="EMBL" id="TVU38100.1"/>
    </source>
</evidence>
<reference evidence="1 2" key="1">
    <citation type="journal article" date="2019" name="Sci. Rep.">
        <title>A high-quality genome of Eragrostis curvula grass provides insights into Poaceae evolution and supports new strategies to enhance forage quality.</title>
        <authorList>
            <person name="Carballo J."/>
            <person name="Santos B.A.C.M."/>
            <person name="Zappacosta D."/>
            <person name="Garbus I."/>
            <person name="Selva J.P."/>
            <person name="Gallo C.A."/>
            <person name="Diaz A."/>
            <person name="Albertini E."/>
            <person name="Caccamo M."/>
            <person name="Echenique V."/>
        </authorList>
    </citation>
    <scope>NUCLEOTIDE SEQUENCE [LARGE SCALE GENOMIC DNA]</scope>
    <source>
        <strain evidence="2">cv. Victoria</strain>
        <tissue evidence="1">Leaf</tissue>
    </source>
</reference>
<dbReference type="InterPro" id="IPR012871">
    <property type="entry name" value="DUF1668_ORYSA"/>
</dbReference>
<feature type="non-terminal residue" evidence="1">
    <location>
        <position position="1"/>
    </location>
</feature>
<accession>A0A5J9VSM8</accession>
<comment type="caution">
    <text evidence="1">The sequence shown here is derived from an EMBL/GenBank/DDBJ whole genome shotgun (WGS) entry which is preliminary data.</text>
</comment>
<name>A0A5J9VSM8_9POAL</name>
<evidence type="ECO:0008006" key="3">
    <source>
        <dbReference type="Google" id="ProtNLM"/>
    </source>
</evidence>
<gene>
    <name evidence="1" type="ORF">EJB05_11452</name>
</gene>
<sequence>MGLPRRFLNLIMEGRNPGAKTLRCIDLERQKFFNTRKPAQRTTNDEAATSAAVAAASKKIPRVRLPRPSVSFRAGAMDYSWSMSCFPLAGRTVLCADQCGRAFLFDLDTRIMGTLPDLHMPKSPSTASLLHLRPRRRRLDTANHVWSQVGEWTLPFQGKIEYVPELKLWFGLTAKEGYLAAADLSTILSATDSQPQLVGPWKELVEPPHDWRDVQRPQLVHLGCGRFCIARSFHIWMPIEGYDSYDPLTGYYFTVLTGADVMPCVRDGNGGSVDANCSDGLGSDNGGNVQVELEMIRHESRLHMYYGRHGNIMGVF</sequence>
<keyword evidence="2" id="KW-1185">Reference proteome</keyword>
<organism evidence="1 2">
    <name type="scientific">Eragrostis curvula</name>
    <name type="common">weeping love grass</name>
    <dbReference type="NCBI Taxonomy" id="38414"/>
    <lineage>
        <taxon>Eukaryota</taxon>
        <taxon>Viridiplantae</taxon>
        <taxon>Streptophyta</taxon>
        <taxon>Embryophyta</taxon>
        <taxon>Tracheophyta</taxon>
        <taxon>Spermatophyta</taxon>
        <taxon>Magnoliopsida</taxon>
        <taxon>Liliopsida</taxon>
        <taxon>Poales</taxon>
        <taxon>Poaceae</taxon>
        <taxon>PACMAD clade</taxon>
        <taxon>Chloridoideae</taxon>
        <taxon>Eragrostideae</taxon>
        <taxon>Eragrostidinae</taxon>
        <taxon>Eragrostis</taxon>
    </lineage>
</organism>
<dbReference type="EMBL" id="RWGY01000007">
    <property type="protein sequence ID" value="TVU38100.1"/>
    <property type="molecule type" value="Genomic_DNA"/>
</dbReference>
<dbReference type="AlphaFoldDB" id="A0A5J9VSM8"/>